<sequence length="540" mass="61776">MIGTSFPEYVFIRISIFLLQYTTPICLVYLLTLTAVVGVGGALKSWTSKVAIGYSILDALYALFIYYPYSRRLKQAAEHPPLLPRAKRWALFIRCLDNVPDINSYLHMWFLKANESDIRIDNVREFISWAFFDRHTGNETAAELEELDEYLVEIKRRINYSLEPGRGKAKSLRLTLDEIEVRYRSVVWYFIIGIVDLLTHFQLSYRGFQYYAQPKPHSHSVIPVRLQSVFPKRRSVSQLSYWYRPHTAKDKLPLVFLHGIGVGLWPYTRYLSYLNETAVEDDQIGIIAVEYLPVSTRLTNAPLSHEEFLAQITLLLDAHGWEQFAVICHSYGSVLAGHMVKSPSLSPRIQSIILVDPVCILLHLPHVAYNFTRRKPRRANEYLLWYFASMDLGVAHCLARHFFWKDNIAWKEDLKQIVEKPSTDGGIDSANRLNKPRLRRVVVCLAQRDLIVDTPTVLQYLVNDGDWVSTDGVLGESSPVGTRQPVAKLEGDHFEHDGIEVIWFDGLDHAQIFDGKNTSARLAAATHRSCALSPAEIEAI</sequence>
<proteinExistence type="predicted"/>
<keyword evidence="1" id="KW-1133">Transmembrane helix</keyword>
<name>A0A4Z0XVI8_9PEZI</name>
<organism evidence="2 3">
    <name type="scientific">Xylaria hypoxylon</name>
    <dbReference type="NCBI Taxonomy" id="37992"/>
    <lineage>
        <taxon>Eukaryota</taxon>
        <taxon>Fungi</taxon>
        <taxon>Dikarya</taxon>
        <taxon>Ascomycota</taxon>
        <taxon>Pezizomycotina</taxon>
        <taxon>Sordariomycetes</taxon>
        <taxon>Xylariomycetidae</taxon>
        <taxon>Xylariales</taxon>
        <taxon>Xylariaceae</taxon>
        <taxon>Xylaria</taxon>
    </lineage>
</organism>
<dbReference type="SUPFAM" id="SSF53474">
    <property type="entry name" value="alpha/beta-Hydrolases"/>
    <property type="match status" value="1"/>
</dbReference>
<dbReference type="InterPro" id="IPR029058">
    <property type="entry name" value="AB_hydrolase_fold"/>
</dbReference>
<keyword evidence="1" id="KW-0812">Transmembrane</keyword>
<feature type="transmembrane region" description="Helical" evidence="1">
    <location>
        <begin position="186"/>
        <end position="205"/>
    </location>
</feature>
<evidence type="ECO:0000313" key="3">
    <source>
        <dbReference type="Proteomes" id="UP000297716"/>
    </source>
</evidence>
<keyword evidence="3" id="KW-1185">Reference proteome</keyword>
<evidence type="ECO:0000313" key="2">
    <source>
        <dbReference type="EMBL" id="TGJ75344.1"/>
    </source>
</evidence>
<accession>A0A4Z0XVI8</accession>
<evidence type="ECO:0008006" key="4">
    <source>
        <dbReference type="Google" id="ProtNLM"/>
    </source>
</evidence>
<dbReference type="Proteomes" id="UP000297716">
    <property type="component" value="Unassembled WGS sequence"/>
</dbReference>
<dbReference type="AlphaFoldDB" id="A0A4Z0XVI8"/>
<feature type="transmembrane region" description="Helical" evidence="1">
    <location>
        <begin position="51"/>
        <end position="69"/>
    </location>
</feature>
<feature type="transmembrane region" description="Helical" evidence="1">
    <location>
        <begin position="12"/>
        <end position="39"/>
    </location>
</feature>
<dbReference type="PANTHER" id="PTHR37471">
    <property type="entry name" value="UNNAMED PRODUCT"/>
    <property type="match status" value="1"/>
</dbReference>
<comment type="caution">
    <text evidence="2">The sequence shown here is derived from an EMBL/GenBank/DDBJ whole genome shotgun (WGS) entry which is preliminary data.</text>
</comment>
<dbReference type="STRING" id="37992.A0A4Z0XVI8"/>
<evidence type="ECO:0000256" key="1">
    <source>
        <dbReference type="SAM" id="Phobius"/>
    </source>
</evidence>
<gene>
    <name evidence="2" type="ORF">E0Z10_g11004</name>
</gene>
<dbReference type="Gene3D" id="3.40.50.1820">
    <property type="entry name" value="alpha/beta hydrolase"/>
    <property type="match status" value="1"/>
</dbReference>
<dbReference type="OrthoDB" id="6431331at2759"/>
<dbReference type="PANTHER" id="PTHR37471:SF1">
    <property type="entry name" value="AB HYDROLASE-1 DOMAIN-CONTAINING PROTEIN"/>
    <property type="match status" value="1"/>
</dbReference>
<dbReference type="EMBL" id="SKBN01000581">
    <property type="protein sequence ID" value="TGJ75344.1"/>
    <property type="molecule type" value="Genomic_DNA"/>
</dbReference>
<keyword evidence="1" id="KW-0472">Membrane</keyword>
<protein>
    <recommendedName>
        <fullName evidence="4">AB hydrolase-1 domain-containing protein</fullName>
    </recommendedName>
</protein>
<reference evidence="2 3" key="1">
    <citation type="submission" date="2019-03" db="EMBL/GenBank/DDBJ databases">
        <title>Draft genome sequence of Xylaria hypoxylon DSM 108379, a ubiquitous saprotrophic-parasitic fungi on hardwood.</title>
        <authorList>
            <person name="Buettner E."/>
            <person name="Leonhardt S."/>
            <person name="Gebauer A.M."/>
            <person name="Liers C."/>
            <person name="Hofrichter M."/>
            <person name="Kellner H."/>
        </authorList>
    </citation>
    <scope>NUCLEOTIDE SEQUENCE [LARGE SCALE GENOMIC DNA]</scope>
    <source>
        <strain evidence="2 3">DSM 108379</strain>
    </source>
</reference>